<organism evidence="2 3">
    <name type="scientific">Rhizobium leguminosarum bv. trifolii (strain WSM1325)</name>
    <dbReference type="NCBI Taxonomy" id="395491"/>
    <lineage>
        <taxon>Bacteria</taxon>
        <taxon>Pseudomonadati</taxon>
        <taxon>Pseudomonadota</taxon>
        <taxon>Alphaproteobacteria</taxon>
        <taxon>Hyphomicrobiales</taxon>
        <taxon>Rhizobiaceae</taxon>
        <taxon>Rhizobium/Agrobacterium group</taxon>
        <taxon>Rhizobium</taxon>
    </lineage>
</organism>
<dbReference type="Proteomes" id="UP000002256">
    <property type="component" value="Plasmid pR132503"/>
</dbReference>
<feature type="chain" id="PRO_5002961944" evidence="1">
    <location>
        <begin position="21"/>
        <end position="164"/>
    </location>
</feature>
<dbReference type="InterPro" id="IPR010642">
    <property type="entry name" value="Invasion_prot_B"/>
</dbReference>
<reference evidence="2 3" key="1">
    <citation type="journal article" date="2010" name="Stand. Genomic Sci.">
        <title>Complete genome sequence of Rhizobium leguminosarum bv. trifolii strain WSM1325, an effective microsymbiont of annual Mediterranean clovers.</title>
        <authorList>
            <person name="Reeve W."/>
            <person name="O'Hara G."/>
            <person name="Chain P."/>
            <person name="Ardley J."/>
            <person name="Brau L."/>
            <person name="Nandesena K."/>
            <person name="Tiwari R."/>
            <person name="Copeland A."/>
            <person name="Nolan M."/>
            <person name="Han C."/>
            <person name="Brettin T."/>
            <person name="Land M."/>
            <person name="Ovchinikova G."/>
            <person name="Ivanova N."/>
            <person name="Mavromatis K."/>
            <person name="Markowitz V."/>
            <person name="Kyrpides N."/>
            <person name="Melino V."/>
            <person name="Denton M."/>
            <person name="Yates R."/>
            <person name="Howieson J."/>
        </authorList>
    </citation>
    <scope>NUCLEOTIDE SEQUENCE [LARGE SCALE GENOMIC DNA]</scope>
    <source>
        <strain evidence="3">WSM1325</strain>
        <plasmid evidence="3">Plasmid pR132503</plasmid>
    </source>
</reference>
<geneLocation type="plasmid" evidence="2 3">
    <name>pR132503</name>
</geneLocation>
<sequence>MKRLMFALILTHLTMGTANAQPVMLKQFGDWGAYSYRDGTKTLCYILTTPVTSEPPNVDHGKNYFIVGPGPDPLIKYEPQAQMGYQLKDDSRIKLDIGDKTFWLFSRGNRAWMQNETREPELVDAMRAGSDMVLSATSKRGTATRYSFSLSGVTAALKRIAKCQ</sequence>
<name>C6B8J1_RHILS</name>
<dbReference type="EMBL" id="CP001625">
    <property type="protein sequence ID" value="ACS60723.1"/>
    <property type="molecule type" value="Genomic_DNA"/>
</dbReference>
<keyword evidence="2" id="KW-0614">Plasmid</keyword>
<dbReference type="OrthoDB" id="9806572at2"/>
<proteinExistence type="predicted"/>
<evidence type="ECO:0000313" key="2">
    <source>
        <dbReference type="EMBL" id="ACS60723.1"/>
    </source>
</evidence>
<dbReference type="HOGENOM" id="CLU_100562_2_0_5"/>
<gene>
    <name evidence="2" type="ordered locus">Rleg_5961</name>
</gene>
<dbReference type="Pfam" id="PF06776">
    <property type="entry name" value="IalB"/>
    <property type="match status" value="1"/>
</dbReference>
<evidence type="ECO:0000313" key="3">
    <source>
        <dbReference type="Proteomes" id="UP000002256"/>
    </source>
</evidence>
<dbReference type="InterPro" id="IPR038696">
    <property type="entry name" value="IalB_sf"/>
</dbReference>
<keyword evidence="1" id="KW-0732">Signal</keyword>
<dbReference type="AlphaFoldDB" id="C6B8J1"/>
<dbReference type="Gene3D" id="2.60.40.1880">
    <property type="entry name" value="Invasion associated locus B (IalB) protein"/>
    <property type="match status" value="1"/>
</dbReference>
<protein>
    <submittedName>
        <fullName evidence="2">Uncharacterized protein</fullName>
    </submittedName>
</protein>
<feature type="signal peptide" evidence="1">
    <location>
        <begin position="1"/>
        <end position="20"/>
    </location>
</feature>
<dbReference type="KEGG" id="rlg:Rleg_5961"/>
<evidence type="ECO:0000256" key="1">
    <source>
        <dbReference type="SAM" id="SignalP"/>
    </source>
</evidence>
<accession>C6B8J1</accession>